<dbReference type="Gene3D" id="3.90.550.10">
    <property type="entry name" value="Spore Coat Polysaccharide Biosynthesis Protein SpsA, Chain A"/>
    <property type="match status" value="1"/>
</dbReference>
<evidence type="ECO:0000313" key="4">
    <source>
        <dbReference type="Proteomes" id="UP000178851"/>
    </source>
</evidence>
<dbReference type="Proteomes" id="UP000178851">
    <property type="component" value="Unassembled WGS sequence"/>
</dbReference>
<organism evidence="3 4">
    <name type="scientific">Candidatus Woesebacteria bacterium RIFCSPHIGHO2_01_FULL_39_28</name>
    <dbReference type="NCBI Taxonomy" id="1802496"/>
    <lineage>
        <taxon>Bacteria</taxon>
        <taxon>Candidatus Woeseibacteriota</taxon>
    </lineage>
</organism>
<dbReference type="EMBL" id="MGGI01000009">
    <property type="protein sequence ID" value="OGM26990.1"/>
    <property type="molecule type" value="Genomic_DNA"/>
</dbReference>
<proteinExistence type="predicted"/>
<dbReference type="InterPro" id="IPR029044">
    <property type="entry name" value="Nucleotide-diphossugar_trans"/>
</dbReference>
<dbReference type="PANTHER" id="PTHR43630">
    <property type="entry name" value="POLY-BETA-1,6-N-ACETYL-D-GLUCOSAMINE SYNTHASE"/>
    <property type="match status" value="1"/>
</dbReference>
<evidence type="ECO:0000313" key="3">
    <source>
        <dbReference type="EMBL" id="OGM26990.1"/>
    </source>
</evidence>
<sequence length="272" mass="31675">MPNHPLVSVIIPTKNEERNIVRCLKSVKNQDYNLPAGRQGVEIIIIDNRSTDRTVELARQYTKKVIIAGHERSEQRNIGAKKAIGHYLLFLDADMQLTKTAISECLEITGKKTILAINEEATGKSFWSKALALEKRCYQKEAGFIHSARFFPRKDFLTLGGYDENLVAGEDWDLTGRFIKSGFTLMMTEKSYVIHHEPDLDLASLLKKEIYYIKNIKRYSQKNPKTFEYQKNPFYRLSIYLKSWSLLLPYPILTFGFIFYKFLVFILWKTIR</sequence>
<comment type="caution">
    <text evidence="3">The sequence shown here is derived from an EMBL/GenBank/DDBJ whole genome shotgun (WGS) entry which is preliminary data.</text>
</comment>
<gene>
    <name evidence="3" type="ORF">A2627_02375</name>
</gene>
<protein>
    <recommendedName>
        <fullName evidence="2">Glycosyltransferase 2-like domain-containing protein</fullName>
    </recommendedName>
</protein>
<accession>A0A1F7YIH4</accession>
<keyword evidence="1" id="KW-0472">Membrane</keyword>
<dbReference type="InterPro" id="IPR001173">
    <property type="entry name" value="Glyco_trans_2-like"/>
</dbReference>
<reference evidence="3 4" key="1">
    <citation type="journal article" date="2016" name="Nat. Commun.">
        <title>Thousands of microbial genomes shed light on interconnected biogeochemical processes in an aquifer system.</title>
        <authorList>
            <person name="Anantharaman K."/>
            <person name="Brown C.T."/>
            <person name="Hug L.A."/>
            <person name="Sharon I."/>
            <person name="Castelle C.J."/>
            <person name="Probst A.J."/>
            <person name="Thomas B.C."/>
            <person name="Singh A."/>
            <person name="Wilkins M.J."/>
            <person name="Karaoz U."/>
            <person name="Brodie E.L."/>
            <person name="Williams K.H."/>
            <person name="Hubbard S.S."/>
            <person name="Banfield J.F."/>
        </authorList>
    </citation>
    <scope>NUCLEOTIDE SEQUENCE [LARGE SCALE GENOMIC DNA]</scope>
</reference>
<dbReference type="SUPFAM" id="SSF53448">
    <property type="entry name" value="Nucleotide-diphospho-sugar transferases"/>
    <property type="match status" value="1"/>
</dbReference>
<feature type="transmembrane region" description="Helical" evidence="1">
    <location>
        <begin position="247"/>
        <end position="268"/>
    </location>
</feature>
<dbReference type="Pfam" id="PF00535">
    <property type="entry name" value="Glycos_transf_2"/>
    <property type="match status" value="1"/>
</dbReference>
<dbReference type="PANTHER" id="PTHR43630:SF2">
    <property type="entry name" value="GLYCOSYLTRANSFERASE"/>
    <property type="match status" value="1"/>
</dbReference>
<feature type="domain" description="Glycosyltransferase 2-like" evidence="2">
    <location>
        <begin position="8"/>
        <end position="108"/>
    </location>
</feature>
<keyword evidence="1" id="KW-0812">Transmembrane</keyword>
<dbReference type="AlphaFoldDB" id="A0A1F7YIH4"/>
<keyword evidence="1" id="KW-1133">Transmembrane helix</keyword>
<name>A0A1F7YIH4_9BACT</name>
<evidence type="ECO:0000256" key="1">
    <source>
        <dbReference type="SAM" id="Phobius"/>
    </source>
</evidence>
<evidence type="ECO:0000259" key="2">
    <source>
        <dbReference type="Pfam" id="PF00535"/>
    </source>
</evidence>